<organism evidence="2">
    <name type="scientific">Aureococcus anophagefferens</name>
    <name type="common">Harmful bloom alga</name>
    <dbReference type="NCBI Taxonomy" id="44056"/>
    <lineage>
        <taxon>Eukaryota</taxon>
        <taxon>Sar</taxon>
        <taxon>Stramenopiles</taxon>
        <taxon>Ochrophyta</taxon>
        <taxon>Pelagophyceae</taxon>
        <taxon>Pelagomonadales</taxon>
        <taxon>Pelagomonadaceae</taxon>
        <taxon>Aureococcus</taxon>
    </lineage>
</organism>
<name>F0YSS5_AURAN</name>
<sequence length="178" mass="19892">AMHVCWARADRPVVVFDDCRLCVFDVKFKVCACKSVRVCVCVCVCVWIWGVWGSGFDRETPTHAACQISHTLCLLTEQHNAMFTVQRAESHITSYERATPFTSPLAYSGAMVRKIYSAYLSGQVLDAIEAGSQVCMVSWKRSAVDCSYAFLTLSHLLLPSERAFDCRAPFTNSSNSRQ</sequence>
<dbReference type="RefSeq" id="XP_009043467.1">
    <property type="nucleotide sequence ID" value="XM_009045219.1"/>
</dbReference>
<evidence type="ECO:0000313" key="1">
    <source>
        <dbReference type="EMBL" id="EGB01834.1"/>
    </source>
</evidence>
<dbReference type="Proteomes" id="UP000002729">
    <property type="component" value="Unassembled WGS sequence"/>
</dbReference>
<protein>
    <submittedName>
        <fullName evidence="1">Uncharacterized protein</fullName>
    </submittedName>
</protein>
<feature type="non-terminal residue" evidence="1">
    <location>
        <position position="1"/>
    </location>
</feature>
<dbReference type="EMBL" id="GL834115">
    <property type="protein sequence ID" value="EGB01834.1"/>
    <property type="molecule type" value="Genomic_DNA"/>
</dbReference>
<evidence type="ECO:0000313" key="2">
    <source>
        <dbReference type="Proteomes" id="UP000002729"/>
    </source>
</evidence>
<dbReference type="AlphaFoldDB" id="F0YSS5"/>
<dbReference type="InParanoid" id="F0YSS5"/>
<proteinExistence type="predicted"/>
<reference evidence="1 2" key="1">
    <citation type="journal article" date="2011" name="Proc. Natl. Acad. Sci. U.S.A.">
        <title>Niche of harmful alga Aureococcus anophagefferens revealed through ecogenomics.</title>
        <authorList>
            <person name="Gobler C.J."/>
            <person name="Berry D.L."/>
            <person name="Dyhrman S.T."/>
            <person name="Wilhelm S.W."/>
            <person name="Salamov A."/>
            <person name="Lobanov A.V."/>
            <person name="Zhang Y."/>
            <person name="Collier J.L."/>
            <person name="Wurch L.L."/>
            <person name="Kustka A.B."/>
            <person name="Dill B.D."/>
            <person name="Shah M."/>
            <person name="VerBerkmoes N.C."/>
            <person name="Kuo A."/>
            <person name="Terry A."/>
            <person name="Pangilinan J."/>
            <person name="Lindquist E.A."/>
            <person name="Lucas S."/>
            <person name="Paulsen I.T."/>
            <person name="Hattenrath-Lehmann T.K."/>
            <person name="Talmage S.C."/>
            <person name="Walker E.A."/>
            <person name="Koch F."/>
            <person name="Burson A.M."/>
            <person name="Marcoval M.A."/>
            <person name="Tang Y.Z."/>
            <person name="Lecleir G.R."/>
            <person name="Coyne K.J."/>
            <person name="Berg G.M."/>
            <person name="Bertrand E.M."/>
            <person name="Saito M.A."/>
            <person name="Gladyshev V.N."/>
            <person name="Grigoriev I.V."/>
        </authorList>
    </citation>
    <scope>NUCLEOTIDE SEQUENCE [LARGE SCALE GENOMIC DNA]</scope>
    <source>
        <strain evidence="2">CCMP 1984</strain>
    </source>
</reference>
<gene>
    <name evidence="1" type="ORF">AURANDRAFT_69449</name>
</gene>
<accession>F0YSS5</accession>
<keyword evidence="2" id="KW-1185">Reference proteome</keyword>
<dbReference type="GeneID" id="20227516"/>
<dbReference type="KEGG" id="aaf:AURANDRAFT_69449"/>